<proteinExistence type="predicted"/>
<gene>
    <name evidence="1" type="ORF">CHU95_19935</name>
</gene>
<protein>
    <submittedName>
        <fullName evidence="1">Uncharacterized protein</fullName>
    </submittedName>
</protein>
<sequence length="276" mass="29740">MSDKKLRLVTSAGTRLTVTEIEVEPEPVLLSECLGYYRRPPVKTVVISISPSAHSGGQPLILRCYYASGPGGSKLDVGTIGGPGRRPSATRLGDHILETGHILPPPETDTRLIACAYLLARRALDIEQPEDEAHVRRIIASPVTADELLTLRTPADIEAEVFGCDIFAPIEKDAAPVSQACAMADRRLDADELPQGLARIGYHFFLPVNPPSGGPPIHIKCTIGLSGWSAQMAIRTDNSGQIYSLDGRPYCEFMTIRTNAQAAEMDAILAAYRAPA</sequence>
<reference evidence="1 2" key="1">
    <citation type="submission" date="2017-07" db="EMBL/GenBank/DDBJ databases">
        <title>Niveispirillum cyanobacteriorum sp. nov., isolated from cyanobacterial aggregates in a eutrophic lake.</title>
        <authorList>
            <person name="Cai H."/>
        </authorList>
    </citation>
    <scope>NUCLEOTIDE SEQUENCE [LARGE SCALE GENOMIC DNA]</scope>
    <source>
        <strain evidence="2">TH1-14</strain>
    </source>
</reference>
<organism evidence="1 2">
    <name type="scientific">Niveispirillum lacus</name>
    <dbReference type="NCBI Taxonomy" id="1981099"/>
    <lineage>
        <taxon>Bacteria</taxon>
        <taxon>Pseudomonadati</taxon>
        <taxon>Pseudomonadota</taxon>
        <taxon>Alphaproteobacteria</taxon>
        <taxon>Rhodospirillales</taxon>
        <taxon>Azospirillaceae</taxon>
        <taxon>Niveispirillum</taxon>
    </lineage>
</organism>
<dbReference type="Proteomes" id="UP000216998">
    <property type="component" value="Unassembled WGS sequence"/>
</dbReference>
<accession>A0A255YRS7</accession>
<dbReference type="RefSeq" id="WP_094458103.1">
    <property type="nucleotide sequence ID" value="NZ_NOXU01000032.1"/>
</dbReference>
<comment type="caution">
    <text evidence="1">The sequence shown here is derived from an EMBL/GenBank/DDBJ whole genome shotgun (WGS) entry which is preliminary data.</text>
</comment>
<evidence type="ECO:0000313" key="1">
    <source>
        <dbReference type="EMBL" id="OYQ31424.1"/>
    </source>
</evidence>
<dbReference type="EMBL" id="NOXU01000032">
    <property type="protein sequence ID" value="OYQ31424.1"/>
    <property type="molecule type" value="Genomic_DNA"/>
</dbReference>
<evidence type="ECO:0000313" key="2">
    <source>
        <dbReference type="Proteomes" id="UP000216998"/>
    </source>
</evidence>
<dbReference type="AlphaFoldDB" id="A0A255YRS7"/>
<name>A0A255YRS7_9PROT</name>
<keyword evidence="2" id="KW-1185">Reference proteome</keyword>